<proteinExistence type="inferred from homology"/>
<comment type="caution">
    <text evidence="7">The sequence shown here is derived from an EMBL/GenBank/DDBJ whole genome shotgun (WGS) entry which is preliminary data.</text>
</comment>
<evidence type="ECO:0000256" key="4">
    <source>
        <dbReference type="ARBA" id="ARBA00038652"/>
    </source>
</evidence>
<protein>
    <submittedName>
        <fullName evidence="7">Restriction endonuclease S subunit</fullName>
        <ecNumber evidence="7">3.1.21.3</ecNumber>
    </submittedName>
</protein>
<comment type="similarity">
    <text evidence="1">Belongs to the type-I restriction system S methylase family.</text>
</comment>
<gene>
    <name evidence="7" type="ORF">FF36_00860</name>
</gene>
<accession>A0A0D8BKT2</accession>
<dbReference type="SUPFAM" id="SSF116734">
    <property type="entry name" value="DNA methylase specificity domain"/>
    <property type="match status" value="2"/>
</dbReference>
<keyword evidence="3" id="KW-0238">DNA-binding</keyword>
<dbReference type="PANTHER" id="PTHR43140:SF1">
    <property type="entry name" value="TYPE I RESTRICTION ENZYME ECOKI SPECIFICITY SUBUNIT"/>
    <property type="match status" value="1"/>
</dbReference>
<dbReference type="InterPro" id="IPR044946">
    <property type="entry name" value="Restrct_endonuc_typeI_TRD_sf"/>
</dbReference>
<dbReference type="Proteomes" id="UP000032545">
    <property type="component" value="Unassembled WGS sequence"/>
</dbReference>
<name>A0A0D8BKT2_9ACTN</name>
<dbReference type="PANTHER" id="PTHR43140">
    <property type="entry name" value="TYPE-1 RESTRICTION ENZYME ECOKI SPECIFICITY PROTEIN"/>
    <property type="match status" value="1"/>
</dbReference>
<comment type="subunit">
    <text evidence="4">The methyltransferase is composed of M and S polypeptides.</text>
</comment>
<dbReference type="GO" id="GO:0003677">
    <property type="term" value="F:DNA binding"/>
    <property type="evidence" value="ECO:0007669"/>
    <property type="project" value="UniProtKB-KW"/>
</dbReference>
<evidence type="ECO:0000259" key="6">
    <source>
        <dbReference type="Pfam" id="PF01420"/>
    </source>
</evidence>
<dbReference type="OrthoDB" id="3197085at2"/>
<sequence>MTNLPLGWEWACLEDLLAVESRAITDGPFGSNLASRHYTASGVRVIRLQNIGDGIFNDEDRAYIADDHFESLRAHEVCAGDLIVASLGDNLPRVCIMPKFDVSAIVKADCIRVRPHHSIDPHWLLYFLSAPQSRSYAASRIRGVGRPRLGLGELRRMPLPVPPLAEQRRIVTVLDEYLPRLAKAADSLGRVNIRSRDLALSIISSAVEGRLVKHSTSCISSSEEIAAKLARQREVSWAAARRSNYNSPVAPNIEPPPSIPRGWALVSLEAATDPIRTIRYGILKPNSPGVREVPYVEVRDLSAGSLVRESLKRTSKEMDTQFPGSRLRAGDVVMAIRGSYERSAVISSDLTGVNISRDVARISPLPDLASDYLHLYLQGRFSRQYFARHARGVAVKGVNISAIRALPVVIPPIVVQREIVREVERCLSVVEIWKNSTAIVDARSRRLRGALLAEAFAGRLVTQDPGDEPASMLLAQIQGERAGMAKVPPRRRTPKSAGAGPATVRPARGWDSVAAASVPMLPLGDMGIDQDKDVLG</sequence>
<feature type="region of interest" description="Disordered" evidence="5">
    <location>
        <begin position="483"/>
        <end position="508"/>
    </location>
</feature>
<dbReference type="InterPro" id="IPR000055">
    <property type="entry name" value="Restrct_endonuc_typeI_TRD"/>
</dbReference>
<dbReference type="PATRIC" id="fig|1502723.3.peg.3434"/>
<reference evidence="8" key="1">
    <citation type="submission" date="2015-02" db="EMBL/GenBank/DDBJ databases">
        <title>Draft Genome of Frankia sp. CpI1-S.</title>
        <authorList>
            <person name="Oshone R.T."/>
            <person name="Ngom M."/>
            <person name="Ghodhbane-Gtari F."/>
            <person name="Gtari M."/>
            <person name="Morris K."/>
            <person name="Thomas K."/>
            <person name="Sen A."/>
            <person name="Tisa L.S."/>
        </authorList>
    </citation>
    <scope>NUCLEOTIDE SEQUENCE [LARGE SCALE GENOMIC DNA]</scope>
    <source>
        <strain evidence="8">CpI1-S</strain>
    </source>
</reference>
<dbReference type="InterPro" id="IPR051212">
    <property type="entry name" value="Type-I_RE_S_subunit"/>
</dbReference>
<keyword evidence="7" id="KW-0255">Endonuclease</keyword>
<dbReference type="RefSeq" id="WP_082121660.1">
    <property type="nucleotide sequence ID" value="NZ_JYFN01000004.1"/>
</dbReference>
<organism evidence="7 8">
    <name type="scientific">Frankia torreyi</name>
    <dbReference type="NCBI Taxonomy" id="1856"/>
    <lineage>
        <taxon>Bacteria</taxon>
        <taxon>Bacillati</taxon>
        <taxon>Actinomycetota</taxon>
        <taxon>Actinomycetes</taxon>
        <taxon>Frankiales</taxon>
        <taxon>Frankiaceae</taxon>
        <taxon>Frankia</taxon>
    </lineage>
</organism>
<evidence type="ECO:0000313" key="8">
    <source>
        <dbReference type="Proteomes" id="UP000032545"/>
    </source>
</evidence>
<dbReference type="EC" id="3.1.21.3" evidence="7"/>
<keyword evidence="7" id="KW-0540">Nuclease</keyword>
<dbReference type="GO" id="GO:0009307">
    <property type="term" value="P:DNA restriction-modification system"/>
    <property type="evidence" value="ECO:0007669"/>
    <property type="project" value="UniProtKB-KW"/>
</dbReference>
<keyword evidence="7" id="KW-0378">Hydrolase</keyword>
<dbReference type="GO" id="GO:0009035">
    <property type="term" value="F:type I site-specific deoxyribonuclease activity"/>
    <property type="evidence" value="ECO:0007669"/>
    <property type="project" value="UniProtKB-EC"/>
</dbReference>
<dbReference type="Pfam" id="PF01420">
    <property type="entry name" value="Methylase_S"/>
    <property type="match status" value="1"/>
</dbReference>
<dbReference type="EMBL" id="JYFN01000004">
    <property type="protein sequence ID" value="KJE24853.1"/>
    <property type="molecule type" value="Genomic_DNA"/>
</dbReference>
<evidence type="ECO:0000256" key="5">
    <source>
        <dbReference type="SAM" id="MobiDB-lite"/>
    </source>
</evidence>
<evidence type="ECO:0000256" key="2">
    <source>
        <dbReference type="ARBA" id="ARBA00022747"/>
    </source>
</evidence>
<dbReference type="Gene3D" id="3.90.220.20">
    <property type="entry name" value="DNA methylase specificity domains"/>
    <property type="match status" value="2"/>
</dbReference>
<keyword evidence="8" id="KW-1185">Reference proteome</keyword>
<dbReference type="CDD" id="cd17256">
    <property type="entry name" value="RMtype1_S_EcoJA65PI-TRD1-CR1_like"/>
    <property type="match status" value="1"/>
</dbReference>
<evidence type="ECO:0000256" key="1">
    <source>
        <dbReference type="ARBA" id="ARBA00010923"/>
    </source>
</evidence>
<keyword evidence="2" id="KW-0680">Restriction system</keyword>
<reference evidence="7 8" key="2">
    <citation type="journal article" date="2016" name="Genome Announc.">
        <title>Permanent Draft Genome Sequences for Two Variants of Frankia sp. Strain CpI1, the First Frankia Strain Isolated from Root Nodules of Comptonia peregrina.</title>
        <authorList>
            <person name="Oshone R."/>
            <person name="Hurst S.G.IV."/>
            <person name="Abebe-Akele F."/>
            <person name="Simpson S."/>
            <person name="Morris K."/>
            <person name="Thomas W.K."/>
            <person name="Tisa L.S."/>
        </authorList>
    </citation>
    <scope>NUCLEOTIDE SEQUENCE [LARGE SCALE GENOMIC DNA]</scope>
    <source>
        <strain evidence="8">CpI1-S</strain>
    </source>
</reference>
<dbReference type="REBASE" id="138876">
    <property type="entry name" value="S.FspCpI1SORF861P"/>
</dbReference>
<dbReference type="AlphaFoldDB" id="A0A0D8BKT2"/>
<evidence type="ECO:0000313" key="7">
    <source>
        <dbReference type="EMBL" id="KJE24853.1"/>
    </source>
</evidence>
<feature type="domain" description="Type I restriction modification DNA specificity" evidence="6">
    <location>
        <begin position="102"/>
        <end position="177"/>
    </location>
</feature>
<evidence type="ECO:0000256" key="3">
    <source>
        <dbReference type="ARBA" id="ARBA00023125"/>
    </source>
</evidence>